<protein>
    <submittedName>
        <fullName evidence="1">Uncharacterized protein</fullName>
    </submittedName>
</protein>
<name>A0A1Y1V4R9_9FUNG</name>
<organism evidence="1 2">
    <name type="scientific">Piromyces finnis</name>
    <dbReference type="NCBI Taxonomy" id="1754191"/>
    <lineage>
        <taxon>Eukaryota</taxon>
        <taxon>Fungi</taxon>
        <taxon>Fungi incertae sedis</taxon>
        <taxon>Chytridiomycota</taxon>
        <taxon>Chytridiomycota incertae sedis</taxon>
        <taxon>Neocallimastigomycetes</taxon>
        <taxon>Neocallimastigales</taxon>
        <taxon>Neocallimastigaceae</taxon>
        <taxon>Piromyces</taxon>
    </lineage>
</organism>
<dbReference type="EMBL" id="MCFH01000031">
    <property type="protein sequence ID" value="ORX47306.1"/>
    <property type="molecule type" value="Genomic_DNA"/>
</dbReference>
<dbReference type="AlphaFoldDB" id="A0A1Y1V4R9"/>
<keyword evidence="2" id="KW-1185">Reference proteome</keyword>
<proteinExistence type="predicted"/>
<evidence type="ECO:0000313" key="1">
    <source>
        <dbReference type="EMBL" id="ORX47306.1"/>
    </source>
</evidence>
<dbReference type="Proteomes" id="UP000193719">
    <property type="component" value="Unassembled WGS sequence"/>
</dbReference>
<comment type="caution">
    <text evidence="1">The sequence shown here is derived from an EMBL/GenBank/DDBJ whole genome shotgun (WGS) entry which is preliminary data.</text>
</comment>
<gene>
    <name evidence="1" type="ORF">BCR36DRAFT_398517</name>
</gene>
<accession>A0A1Y1V4R9</accession>
<sequence length="992" mass="118448">MLKVENINSILISYSTISKCNPKLVVSLNKIFKPVLTSKDNNENFKILAFQYAPIAMKIFNQIIKTLSEINNEISNSKKRKFNFIDLSDDTYENLNKKQKSNINQMKDKNDEIIIIDEEPVLINDNKDYTSEKLSLIESSKITLEVLERLEIYLNIKPIDIDLAHSNLITKLIEIQMIESAEIQLKHLYERIQSRYFENEMKCSYNEIIQLHKKILIIPIINNKEDLNKFSQLIITTQLNCIKCLSYRNNLDFMFNERNFTLYKHCNFVREKNKLLSEKLYSNICRVLLKEISEKYKDRNPEISFKIQFVALEAMRKTGGSTINWYIDAILKYAYTFEQKMKTESNLIPIVNTISKFYEKAFSFISDNDIIQLNLSKKLITLLDHYLYLGKKIKNPTIVINSREILFRILKVLKKNNKIQDYTFYTTKFLADLDINHLLFYDIFIYIDKSKFYHESYQYVEKQLDFIELTKQAFSSSINIPAIENDNTQQIINSIETFIKIINQNLYLFNSKKTSTLLTKQRKSLINLFEKIISLLNFLLLKKLYQHKKELVSIIIKCETLLSNLCFIFEDYNTWLYIDNYLEAAKELAEKYSCINGFKEISKAYSNIAIKLYKNKYYKESISLFDFSYKTLLKVKDQSLELANILDMLAICYYYIHEKETARNTLIESFKRIPLDEYKKFNYSDSKSSNDIIKIIEHYVRFSISMIDTHPYLFLDEILSNNLYNKKEFESYILNILKYELQTLEAIENKHNTENEQFKSIDYILKYYDENLYPFTYSKFQLKKLHLYKVLKPQNVNDHLNLCQSIINLLKKDDYKNDSNKINQRNNYLSISYSIYGIIMNKLKDKQIKYFKTALKTWDKLFSSLLKYKQDREIIDCYIDNIEQTYLYIDYLADYFDIFGNFKYKIITLRVLSLLNELTNKNKKYEDDKVKILINISQTYLKMGYSKQAIEELDQLKELTVSSSQYSWLCYHLYLSYYYVSINELEKWYYYC</sequence>
<reference evidence="1 2" key="1">
    <citation type="submission" date="2016-08" db="EMBL/GenBank/DDBJ databases">
        <title>Genomes of anaerobic fungi encode conserved fungal cellulosomes for biomass hydrolysis.</title>
        <authorList>
            <consortium name="DOE Joint Genome Institute"/>
            <person name="Haitjema C.H."/>
            <person name="Gilmore S.P."/>
            <person name="Henske J.K."/>
            <person name="Solomon K.V."/>
            <person name="De Groot R."/>
            <person name="Kuo A."/>
            <person name="Mondo S.J."/>
            <person name="Salamov A.A."/>
            <person name="Labutti K."/>
            <person name="Zhao Z."/>
            <person name="Chiniquy J."/>
            <person name="Barry K."/>
            <person name="Brewer H.M."/>
            <person name="Purvine S.O."/>
            <person name="Wright A.T."/>
            <person name="Boxma B."/>
            <person name="Van Alen T."/>
            <person name="Hackstein J.H."/>
            <person name="Baker S.E."/>
            <person name="Grigoriev I.V."/>
            <person name="O'Malley M.A."/>
        </authorList>
    </citation>
    <scope>NUCLEOTIDE SEQUENCE [LARGE SCALE GENOMIC DNA]</scope>
    <source>
        <strain evidence="2">finn</strain>
    </source>
</reference>
<dbReference type="STRING" id="1754191.A0A1Y1V4R9"/>
<dbReference type="OrthoDB" id="10362303at2759"/>
<reference evidence="1 2" key="2">
    <citation type="submission" date="2016-08" db="EMBL/GenBank/DDBJ databases">
        <title>Pervasive Adenine N6-methylation of Active Genes in Fungi.</title>
        <authorList>
            <consortium name="DOE Joint Genome Institute"/>
            <person name="Mondo S.J."/>
            <person name="Dannebaum R.O."/>
            <person name="Kuo R.C."/>
            <person name="Labutti K."/>
            <person name="Haridas S."/>
            <person name="Kuo A."/>
            <person name="Salamov A."/>
            <person name="Ahrendt S.R."/>
            <person name="Lipzen A."/>
            <person name="Sullivan W."/>
            <person name="Andreopoulos W.B."/>
            <person name="Clum A."/>
            <person name="Lindquist E."/>
            <person name="Daum C."/>
            <person name="Ramamoorthy G.K."/>
            <person name="Gryganskyi A."/>
            <person name="Culley D."/>
            <person name="Magnuson J.K."/>
            <person name="James T.Y."/>
            <person name="O'Malley M.A."/>
            <person name="Stajich J.E."/>
            <person name="Spatafora J.W."/>
            <person name="Visel A."/>
            <person name="Grigoriev I.V."/>
        </authorList>
    </citation>
    <scope>NUCLEOTIDE SEQUENCE [LARGE SCALE GENOMIC DNA]</scope>
    <source>
        <strain evidence="2">finn</strain>
    </source>
</reference>
<evidence type="ECO:0000313" key="2">
    <source>
        <dbReference type="Proteomes" id="UP000193719"/>
    </source>
</evidence>